<dbReference type="EMBL" id="JRHO01000010">
    <property type="protein sequence ID" value="KGK98838.1"/>
    <property type="molecule type" value="Genomic_DNA"/>
</dbReference>
<accession>A0A099T3R3</accession>
<sequence length="192" mass="21655">MAKENPEYLFLQEKPTLALLAIWFYGRTYASVITKEINSTFAHTTKILSRMEEDGLVVFSVEGRIKYVELTEKGHNVVSLLKELVVSLGGELPDEYDLEGRHEVSEAELDPTSAEILDRIKKLRIKVENIYKELVDSDADVETSKRKLGPFSRELAMISDVIDSSETPVNDEVISAFDATREVFLSLLNKNG</sequence>
<dbReference type="OrthoDB" id="147738at2157"/>
<comment type="caution">
    <text evidence="1">The sequence shown here is derived from an EMBL/GenBank/DDBJ whole genome shotgun (WGS) entry which is preliminary data.</text>
</comment>
<dbReference type="InterPro" id="IPR036388">
    <property type="entry name" value="WH-like_DNA-bd_sf"/>
</dbReference>
<organism evidence="1 2">
    <name type="scientific">Methanococcoides methylutens</name>
    <dbReference type="NCBI Taxonomy" id="2226"/>
    <lineage>
        <taxon>Archaea</taxon>
        <taxon>Methanobacteriati</taxon>
        <taxon>Methanobacteriota</taxon>
        <taxon>Stenosarchaea group</taxon>
        <taxon>Methanomicrobia</taxon>
        <taxon>Methanosarcinales</taxon>
        <taxon>Methanosarcinaceae</taxon>
        <taxon>Methanococcoides</taxon>
    </lineage>
</organism>
<proteinExistence type="predicted"/>
<dbReference type="InterPro" id="IPR036390">
    <property type="entry name" value="WH_DNA-bd_sf"/>
</dbReference>
<reference evidence="1 2" key="1">
    <citation type="submission" date="2014-09" db="EMBL/GenBank/DDBJ databases">
        <title>Draft genome sequence of an obligately methylotrophic methanogen, Methanococcoides methylutens, isolated from marine sediment.</title>
        <authorList>
            <person name="Guan Y."/>
            <person name="Ngugi D.K."/>
            <person name="Blom J."/>
            <person name="Ali S."/>
            <person name="Ferry J.G."/>
            <person name="Stingl U."/>
        </authorList>
    </citation>
    <scope>NUCLEOTIDE SEQUENCE [LARGE SCALE GENOMIC DNA]</scope>
    <source>
        <strain evidence="1 2">DSM 2657</strain>
    </source>
</reference>
<gene>
    <name evidence="1" type="ORF">LI82_05955</name>
</gene>
<dbReference type="AlphaFoldDB" id="A0A099T3R3"/>
<dbReference type="Proteomes" id="UP000029859">
    <property type="component" value="Unassembled WGS sequence"/>
</dbReference>
<dbReference type="RefSeq" id="WP_048194027.1">
    <property type="nucleotide sequence ID" value="NZ_CAAGSM010000003.1"/>
</dbReference>
<dbReference type="Gene3D" id="1.10.10.10">
    <property type="entry name" value="Winged helix-like DNA-binding domain superfamily/Winged helix DNA-binding domain"/>
    <property type="match status" value="1"/>
</dbReference>
<protein>
    <submittedName>
        <fullName evidence="1">MarR family transcriptional regulator</fullName>
    </submittedName>
</protein>
<evidence type="ECO:0000313" key="1">
    <source>
        <dbReference type="EMBL" id="KGK98838.1"/>
    </source>
</evidence>
<dbReference type="SUPFAM" id="SSF46785">
    <property type="entry name" value="Winged helix' DNA-binding domain"/>
    <property type="match status" value="1"/>
</dbReference>
<name>A0A099T3R3_METMT</name>
<evidence type="ECO:0000313" key="2">
    <source>
        <dbReference type="Proteomes" id="UP000029859"/>
    </source>
</evidence>
<keyword evidence="2" id="KW-1185">Reference proteome</keyword>